<evidence type="ECO:0000313" key="2">
    <source>
        <dbReference type="Proteomes" id="UP000001411"/>
    </source>
</evidence>
<dbReference type="EMBL" id="AE015929">
    <property type="protein sequence ID" value="AAO05726.1"/>
    <property type="molecule type" value="Genomic_DNA"/>
</dbReference>
<dbReference type="OrthoDB" id="9553956at2"/>
<dbReference type="KEGG" id="sep:SE_2084"/>
<evidence type="ECO:0000313" key="1">
    <source>
        <dbReference type="EMBL" id="AAO05726.1"/>
    </source>
</evidence>
<dbReference type="AlphaFoldDB" id="A0A0H2VI92"/>
<organism evidence="1 2">
    <name type="scientific">Staphylococcus epidermidis (strain ATCC 12228 / FDA PCI 1200)</name>
    <dbReference type="NCBI Taxonomy" id="176280"/>
    <lineage>
        <taxon>Bacteria</taxon>
        <taxon>Bacillati</taxon>
        <taxon>Bacillota</taxon>
        <taxon>Bacilli</taxon>
        <taxon>Bacillales</taxon>
        <taxon>Staphylococcaceae</taxon>
        <taxon>Staphylococcus</taxon>
    </lineage>
</organism>
<accession>A0A0H2VI92</accession>
<sequence>MAMSLFIIVNYKEMKKIIIFINSKYNYVEEKFKN</sequence>
<dbReference type="HOGENOM" id="CLU_3376190_0_0_9"/>
<proteinExistence type="predicted"/>
<protein>
    <submittedName>
        <fullName evidence="1">Uncharacterized protein</fullName>
    </submittedName>
</protein>
<reference evidence="1 2" key="1">
    <citation type="journal article" date="2003" name="Mol. Microbiol.">
        <title>Genome-based analysis of virulence genes in a non-biofilm-forming Staphylococcus epidermidis strain (ATCC 12228).</title>
        <authorList>
            <person name="Zhang Y.Q."/>
            <person name="Ren S.X."/>
            <person name="Li H.L."/>
            <person name="Wang Y.X."/>
            <person name="Fu G."/>
            <person name="Yang J."/>
            <person name="Qin Z.Q."/>
            <person name="Miao Y.G."/>
            <person name="Wang W.Y."/>
            <person name="Chen R.S."/>
            <person name="Shen Y."/>
            <person name="Chen Z."/>
            <person name="Yuan Z.H."/>
            <person name="Zhao G.P."/>
            <person name="Qu D."/>
            <person name="Danchin A."/>
            <person name="Wen Y.M."/>
        </authorList>
    </citation>
    <scope>NUCLEOTIDE SEQUENCE [LARGE SCALE GENOMIC DNA]</scope>
    <source>
        <strain evidence="2">ATCC 12228 / FDA PCI 1200</strain>
    </source>
</reference>
<gene>
    <name evidence="1" type="ordered locus">SE_2084</name>
</gene>
<name>A0A0H2VI92_STAES</name>
<dbReference type="Proteomes" id="UP000001411">
    <property type="component" value="Chromosome"/>
</dbReference>